<evidence type="ECO:0000313" key="3">
    <source>
        <dbReference type="Proteomes" id="UP000322159"/>
    </source>
</evidence>
<dbReference type="AlphaFoldDB" id="A0A5C1Y630"/>
<proteinExistence type="predicted"/>
<evidence type="ECO:0000313" key="2">
    <source>
        <dbReference type="EMBL" id="QEO08868.1"/>
    </source>
</evidence>
<name>A0A5C1Y630_9MICO</name>
<keyword evidence="1" id="KW-0812">Transmembrane</keyword>
<dbReference type="KEGG" id="lyk:FLP23_01835"/>
<sequence>MTASTRPGALPGLLALMSLPLVVQGAVRLSLWGVVPERIPLRWEGGEAVWTVPTDAAFAVAALLVLAGVGVLAAELRAGRRGRRSVLTVAGLAASLPATIWCGSLVATILAPPVDGVFTVGMLLVALLGTGYGLIPRAWAHD</sequence>
<dbReference type="RefSeq" id="WP_149324300.1">
    <property type="nucleotide sequence ID" value="NZ_CP043504.1"/>
</dbReference>
<evidence type="ECO:0000256" key="1">
    <source>
        <dbReference type="SAM" id="Phobius"/>
    </source>
</evidence>
<keyword evidence="1" id="KW-0472">Membrane</keyword>
<reference evidence="2 3" key="1">
    <citation type="submission" date="2019-09" db="EMBL/GenBank/DDBJ databases">
        <title>Genome sequencing of strain KACC 19322.</title>
        <authorList>
            <person name="Heo J."/>
            <person name="Kim S.-J."/>
            <person name="Kim J.-S."/>
            <person name="Hong S.-B."/>
            <person name="Kwon S.-W."/>
        </authorList>
    </citation>
    <scope>NUCLEOTIDE SEQUENCE [LARGE SCALE GENOMIC DNA]</scope>
    <source>
        <strain evidence="2 3">KACC 19322</strain>
    </source>
</reference>
<keyword evidence="3" id="KW-1185">Reference proteome</keyword>
<keyword evidence="1" id="KW-1133">Transmembrane helix</keyword>
<feature type="transmembrane region" description="Helical" evidence="1">
    <location>
        <begin position="49"/>
        <end position="74"/>
    </location>
</feature>
<feature type="transmembrane region" description="Helical" evidence="1">
    <location>
        <begin position="86"/>
        <end position="110"/>
    </location>
</feature>
<organism evidence="2 3">
    <name type="scientific">Protaetiibacter larvae</name>
    <dbReference type="NCBI Taxonomy" id="2592654"/>
    <lineage>
        <taxon>Bacteria</taxon>
        <taxon>Bacillati</taxon>
        <taxon>Actinomycetota</taxon>
        <taxon>Actinomycetes</taxon>
        <taxon>Micrococcales</taxon>
        <taxon>Microbacteriaceae</taxon>
        <taxon>Protaetiibacter</taxon>
    </lineage>
</organism>
<protein>
    <submittedName>
        <fullName evidence="2">Uncharacterized protein</fullName>
    </submittedName>
</protein>
<gene>
    <name evidence="2" type="ORF">FLP23_01835</name>
</gene>
<feature type="transmembrane region" description="Helical" evidence="1">
    <location>
        <begin position="116"/>
        <end position="135"/>
    </location>
</feature>
<dbReference type="EMBL" id="CP043504">
    <property type="protein sequence ID" value="QEO08868.1"/>
    <property type="molecule type" value="Genomic_DNA"/>
</dbReference>
<accession>A0A5C1Y630</accession>
<dbReference type="Proteomes" id="UP000322159">
    <property type="component" value="Chromosome"/>
</dbReference>